<comment type="caution">
    <text evidence="1">The sequence shown here is derived from an EMBL/GenBank/DDBJ whole genome shotgun (WGS) entry which is preliminary data.</text>
</comment>
<dbReference type="AlphaFoldDB" id="A0A4Y2K888"/>
<dbReference type="EMBL" id="BGPR01004330">
    <property type="protein sequence ID" value="GBM98521.1"/>
    <property type="molecule type" value="Genomic_DNA"/>
</dbReference>
<accession>A0A4Y2K888</accession>
<evidence type="ECO:0000313" key="2">
    <source>
        <dbReference type="Proteomes" id="UP000499080"/>
    </source>
</evidence>
<reference evidence="1 2" key="1">
    <citation type="journal article" date="2019" name="Sci. Rep.">
        <title>Orb-weaving spider Araneus ventricosus genome elucidates the spidroin gene catalogue.</title>
        <authorList>
            <person name="Kono N."/>
            <person name="Nakamura H."/>
            <person name="Ohtoshi R."/>
            <person name="Moran D.A.P."/>
            <person name="Shinohara A."/>
            <person name="Yoshida Y."/>
            <person name="Fujiwara M."/>
            <person name="Mori M."/>
            <person name="Tomita M."/>
            <person name="Arakawa K."/>
        </authorList>
    </citation>
    <scope>NUCLEOTIDE SEQUENCE [LARGE SCALE GENOMIC DNA]</scope>
</reference>
<proteinExistence type="predicted"/>
<gene>
    <name evidence="1" type="ORF">AVEN_238374_1</name>
</gene>
<evidence type="ECO:0000313" key="1">
    <source>
        <dbReference type="EMBL" id="GBM98521.1"/>
    </source>
</evidence>
<organism evidence="1 2">
    <name type="scientific">Araneus ventricosus</name>
    <name type="common">Orbweaver spider</name>
    <name type="synonym">Epeira ventricosa</name>
    <dbReference type="NCBI Taxonomy" id="182803"/>
    <lineage>
        <taxon>Eukaryota</taxon>
        <taxon>Metazoa</taxon>
        <taxon>Ecdysozoa</taxon>
        <taxon>Arthropoda</taxon>
        <taxon>Chelicerata</taxon>
        <taxon>Arachnida</taxon>
        <taxon>Araneae</taxon>
        <taxon>Araneomorphae</taxon>
        <taxon>Entelegynae</taxon>
        <taxon>Araneoidea</taxon>
        <taxon>Araneidae</taxon>
        <taxon>Araneus</taxon>
    </lineage>
</organism>
<name>A0A4Y2K888_ARAVE</name>
<keyword evidence="2" id="KW-1185">Reference proteome</keyword>
<dbReference type="Proteomes" id="UP000499080">
    <property type="component" value="Unassembled WGS sequence"/>
</dbReference>
<sequence length="98" mass="10944">MQTKSPNIHLYAISTCLNMDPSQCRCNYRLLGCRWIGRGGPVAWPSRSPDLSPLVFISGALKALLYETQVHSNMYLPSLLLRSIAISCDLSGIFENDR</sequence>
<protein>
    <submittedName>
        <fullName evidence="1">Uncharacterized protein</fullName>
    </submittedName>
</protein>